<proteinExistence type="predicted"/>
<dbReference type="PROSITE" id="PS00028">
    <property type="entry name" value="ZINC_FINGER_C2H2_1"/>
    <property type="match status" value="1"/>
</dbReference>
<feature type="domain" description="C2H2-type" evidence="1">
    <location>
        <begin position="278"/>
        <end position="298"/>
    </location>
</feature>
<reference evidence="2" key="1">
    <citation type="submission" date="2020-05" db="UniProtKB">
        <authorList>
            <consortium name="EnsemblMetazoa"/>
        </authorList>
    </citation>
    <scope>IDENTIFICATION</scope>
    <source>
        <strain evidence="2">USDA</strain>
    </source>
</reference>
<dbReference type="KEGG" id="scac:106083951"/>
<dbReference type="InterPro" id="IPR013087">
    <property type="entry name" value="Znf_C2H2_type"/>
</dbReference>
<evidence type="ECO:0000313" key="2">
    <source>
        <dbReference type="EnsemblMetazoa" id="SCAU007424-PA"/>
    </source>
</evidence>
<dbReference type="SMART" id="SM00355">
    <property type="entry name" value="ZnF_C2H2"/>
    <property type="match status" value="4"/>
</dbReference>
<organism evidence="2 3">
    <name type="scientific">Stomoxys calcitrans</name>
    <name type="common">Stable fly</name>
    <name type="synonym">Conops calcitrans</name>
    <dbReference type="NCBI Taxonomy" id="35570"/>
    <lineage>
        <taxon>Eukaryota</taxon>
        <taxon>Metazoa</taxon>
        <taxon>Ecdysozoa</taxon>
        <taxon>Arthropoda</taxon>
        <taxon>Hexapoda</taxon>
        <taxon>Insecta</taxon>
        <taxon>Pterygota</taxon>
        <taxon>Neoptera</taxon>
        <taxon>Endopterygota</taxon>
        <taxon>Diptera</taxon>
        <taxon>Brachycera</taxon>
        <taxon>Muscomorpha</taxon>
        <taxon>Muscoidea</taxon>
        <taxon>Muscidae</taxon>
        <taxon>Stomoxys</taxon>
    </lineage>
</organism>
<keyword evidence="3" id="KW-1185">Reference proteome</keyword>
<evidence type="ECO:0000259" key="1">
    <source>
        <dbReference type="PROSITE" id="PS00028"/>
    </source>
</evidence>
<dbReference type="STRING" id="35570.A0A1I8PEP7"/>
<name>A0A1I8PEP7_STOCA</name>
<dbReference type="VEuPathDB" id="VectorBase:SCAU007424"/>
<dbReference type="OrthoDB" id="4748970at2759"/>
<dbReference type="EnsemblMetazoa" id="SCAU007424-RA">
    <property type="protein sequence ID" value="SCAU007424-PA"/>
    <property type="gene ID" value="SCAU007424"/>
</dbReference>
<accession>A0A1I8PEP7</accession>
<dbReference type="AlphaFoldDB" id="A0A1I8PEP7"/>
<dbReference type="Proteomes" id="UP000095300">
    <property type="component" value="Unassembled WGS sequence"/>
</dbReference>
<gene>
    <name evidence="2" type="primary">106083951</name>
</gene>
<sequence>MSTMAKGSKEMFVVNFKEIPETICVETRFITRAGANQKKDQMLFYMNVNQGQIELSKYEVPPANVNKAAIVSSQHKSLPAIRNKQPAVSVRNKTMVLSNPITVSSMMTNTNLHTPPQYGTVSPSAQLVTVTQQSLGLSMSAPYNVRILPETSNSILNTVQSPMSTVNHLTMPNPVMPTVNYSAGQVLMNNPVYRKDTECMTEPRASIVHREQQTDITISGFISIAVQCNRDDDFEDIMDNKTDSMDCAATQLTEEEQKEEFLKYVKENSVEYKNYRECLICGEVCKRTQYFYGHMAVHRGPKVLCFACGLNLDHETLLNKHHCNASKRIVRSLLKCPFKKCKVVAVSRLELYDHINEHKKYRLHKCSACQKAFCTTQEFLRHLLLRANCYTEAKRTRSRLYGLTSKIDRTCRNRVFTMHTHSKTTAMVKRLLSTRRNRGGNLCEMCFRHFKSKFIFNRHVKKCAAMLQKVSENKKEQPTNGISLQ</sequence>
<evidence type="ECO:0000313" key="3">
    <source>
        <dbReference type="Proteomes" id="UP000095300"/>
    </source>
</evidence>
<protein>
    <recommendedName>
        <fullName evidence="1">C2H2-type domain-containing protein</fullName>
    </recommendedName>
</protein>